<evidence type="ECO:0000313" key="3">
    <source>
        <dbReference type="EMBL" id="HIT85191.1"/>
    </source>
</evidence>
<dbReference type="InterPro" id="IPR010982">
    <property type="entry name" value="Lambda_DNA-bd_dom_sf"/>
</dbReference>
<accession>A0A9D1H3J0</accession>
<dbReference type="Pfam" id="PF01381">
    <property type="entry name" value="HTH_3"/>
    <property type="match status" value="1"/>
</dbReference>
<feature type="domain" description="HTH cro/C1-type" evidence="2">
    <location>
        <begin position="5"/>
        <end position="59"/>
    </location>
</feature>
<name>A0A9D1H3J0_9FIRM</name>
<sequence>MIKRLYELREDNDLKQKDVAAYLNIAQRTYSGYETGTREMPIQLLKQLALFYNTSIDYILELTDETKPYPRAH</sequence>
<keyword evidence="1" id="KW-0238">DNA-binding</keyword>
<evidence type="ECO:0000259" key="2">
    <source>
        <dbReference type="PROSITE" id="PS50943"/>
    </source>
</evidence>
<dbReference type="SMART" id="SM00530">
    <property type="entry name" value="HTH_XRE"/>
    <property type="match status" value="1"/>
</dbReference>
<dbReference type="PROSITE" id="PS50943">
    <property type="entry name" value="HTH_CROC1"/>
    <property type="match status" value="1"/>
</dbReference>
<gene>
    <name evidence="3" type="ORF">IAA60_04695</name>
</gene>
<reference evidence="3" key="2">
    <citation type="journal article" date="2021" name="PeerJ">
        <title>Extensive microbial diversity within the chicken gut microbiome revealed by metagenomics and culture.</title>
        <authorList>
            <person name="Gilroy R."/>
            <person name="Ravi A."/>
            <person name="Getino M."/>
            <person name="Pursley I."/>
            <person name="Horton D.L."/>
            <person name="Alikhan N.F."/>
            <person name="Baker D."/>
            <person name="Gharbi K."/>
            <person name="Hall N."/>
            <person name="Watson M."/>
            <person name="Adriaenssens E.M."/>
            <person name="Foster-Nyarko E."/>
            <person name="Jarju S."/>
            <person name="Secka A."/>
            <person name="Antonio M."/>
            <person name="Oren A."/>
            <person name="Chaudhuri R.R."/>
            <person name="La Ragione R."/>
            <person name="Hildebrand F."/>
            <person name="Pallen M.J."/>
        </authorList>
    </citation>
    <scope>NUCLEOTIDE SEQUENCE</scope>
    <source>
        <strain evidence="3">CHK181-108</strain>
    </source>
</reference>
<dbReference type="Gene3D" id="1.10.260.40">
    <property type="entry name" value="lambda repressor-like DNA-binding domains"/>
    <property type="match status" value="1"/>
</dbReference>
<dbReference type="PANTHER" id="PTHR46558">
    <property type="entry name" value="TRACRIPTIONAL REGULATORY PROTEIN-RELATED-RELATED"/>
    <property type="match status" value="1"/>
</dbReference>
<evidence type="ECO:0000256" key="1">
    <source>
        <dbReference type="ARBA" id="ARBA00023125"/>
    </source>
</evidence>
<dbReference type="Proteomes" id="UP000824165">
    <property type="component" value="Unassembled WGS sequence"/>
</dbReference>
<protein>
    <submittedName>
        <fullName evidence="3">Helix-turn-helix transcriptional regulator</fullName>
    </submittedName>
</protein>
<dbReference type="CDD" id="cd00093">
    <property type="entry name" value="HTH_XRE"/>
    <property type="match status" value="1"/>
</dbReference>
<dbReference type="GO" id="GO:0003677">
    <property type="term" value="F:DNA binding"/>
    <property type="evidence" value="ECO:0007669"/>
    <property type="project" value="UniProtKB-KW"/>
</dbReference>
<evidence type="ECO:0000313" key="4">
    <source>
        <dbReference type="Proteomes" id="UP000824165"/>
    </source>
</evidence>
<dbReference type="SUPFAM" id="SSF47413">
    <property type="entry name" value="lambda repressor-like DNA-binding domains"/>
    <property type="match status" value="1"/>
</dbReference>
<reference evidence="3" key="1">
    <citation type="submission" date="2020-10" db="EMBL/GenBank/DDBJ databases">
        <authorList>
            <person name="Gilroy R."/>
        </authorList>
    </citation>
    <scope>NUCLEOTIDE SEQUENCE</scope>
    <source>
        <strain evidence="3">CHK181-108</strain>
    </source>
</reference>
<dbReference type="InterPro" id="IPR001387">
    <property type="entry name" value="Cro/C1-type_HTH"/>
</dbReference>
<dbReference type="AlphaFoldDB" id="A0A9D1H3J0"/>
<comment type="caution">
    <text evidence="3">The sequence shown here is derived from an EMBL/GenBank/DDBJ whole genome shotgun (WGS) entry which is preliminary data.</text>
</comment>
<organism evidence="3 4">
    <name type="scientific">Candidatus Ornithomonoglobus intestinigallinarum</name>
    <dbReference type="NCBI Taxonomy" id="2840894"/>
    <lineage>
        <taxon>Bacteria</taxon>
        <taxon>Bacillati</taxon>
        <taxon>Bacillota</taxon>
        <taxon>Clostridia</taxon>
        <taxon>Candidatus Ornithomonoglobus</taxon>
    </lineage>
</organism>
<dbReference type="PANTHER" id="PTHR46558:SF11">
    <property type="entry name" value="HTH-TYPE TRANSCRIPTIONAL REGULATOR XRE"/>
    <property type="match status" value="1"/>
</dbReference>
<proteinExistence type="predicted"/>
<dbReference type="EMBL" id="DVLU01000040">
    <property type="protein sequence ID" value="HIT85191.1"/>
    <property type="molecule type" value="Genomic_DNA"/>
</dbReference>